<dbReference type="WBParaSite" id="nRc.2.0.1.t39775-RA">
    <property type="protein sequence ID" value="nRc.2.0.1.t39775-RA"/>
    <property type="gene ID" value="nRc.2.0.1.g39775"/>
</dbReference>
<keyword evidence="2" id="KW-1185">Reference proteome</keyword>
<evidence type="ECO:0000256" key="1">
    <source>
        <dbReference type="SAM" id="Phobius"/>
    </source>
</evidence>
<keyword evidence="1" id="KW-0472">Membrane</keyword>
<keyword evidence="1" id="KW-1133">Transmembrane helix</keyword>
<organism evidence="2 3">
    <name type="scientific">Romanomermis culicivorax</name>
    <name type="common">Nematode worm</name>
    <dbReference type="NCBI Taxonomy" id="13658"/>
    <lineage>
        <taxon>Eukaryota</taxon>
        <taxon>Metazoa</taxon>
        <taxon>Ecdysozoa</taxon>
        <taxon>Nematoda</taxon>
        <taxon>Enoplea</taxon>
        <taxon>Dorylaimia</taxon>
        <taxon>Mermithida</taxon>
        <taxon>Mermithoidea</taxon>
        <taxon>Mermithidae</taxon>
        <taxon>Romanomermis</taxon>
    </lineage>
</organism>
<protein>
    <submittedName>
        <fullName evidence="3">Uncharacterized protein</fullName>
    </submittedName>
</protein>
<accession>A0A915KNZ6</accession>
<proteinExistence type="predicted"/>
<evidence type="ECO:0000313" key="3">
    <source>
        <dbReference type="WBParaSite" id="nRc.2.0.1.t39775-RA"/>
    </source>
</evidence>
<dbReference type="Proteomes" id="UP000887565">
    <property type="component" value="Unplaced"/>
</dbReference>
<reference evidence="3" key="1">
    <citation type="submission" date="2022-11" db="UniProtKB">
        <authorList>
            <consortium name="WormBaseParasite"/>
        </authorList>
    </citation>
    <scope>IDENTIFICATION</scope>
</reference>
<sequence length="127" mass="13310">MAATLASIGGRSRLLLIIAAIVIALAVAVVMIAVGVMRIVMAIKTDGAGVAITTVIGDIPVWSQWQQVPPGGEVVLTQQGCRAIRVAMVLQVNSLNIGNFGPLWEWCVLRICHPAVDQTNSGVVGLQ</sequence>
<keyword evidence="1" id="KW-0812">Transmembrane</keyword>
<dbReference type="AlphaFoldDB" id="A0A915KNZ6"/>
<evidence type="ECO:0000313" key="2">
    <source>
        <dbReference type="Proteomes" id="UP000887565"/>
    </source>
</evidence>
<name>A0A915KNZ6_ROMCU</name>
<feature type="transmembrane region" description="Helical" evidence="1">
    <location>
        <begin position="14"/>
        <end position="36"/>
    </location>
</feature>